<dbReference type="KEGG" id="vin:AKJ08_1823"/>
<evidence type="ECO:0000256" key="7">
    <source>
        <dbReference type="ARBA" id="ARBA00023277"/>
    </source>
</evidence>
<evidence type="ECO:0000256" key="9">
    <source>
        <dbReference type="ARBA" id="ARBA00031501"/>
    </source>
</evidence>
<evidence type="ECO:0000256" key="5">
    <source>
        <dbReference type="ARBA" id="ARBA00022676"/>
    </source>
</evidence>
<dbReference type="GO" id="GO:0005975">
    <property type="term" value="P:carbohydrate metabolic process"/>
    <property type="evidence" value="ECO:0007669"/>
    <property type="project" value="InterPro"/>
</dbReference>
<dbReference type="NCBIfam" id="TIGR00217">
    <property type="entry name" value="malQ"/>
    <property type="match status" value="1"/>
</dbReference>
<protein>
    <recommendedName>
        <fullName evidence="4 10">4-alpha-glucanotransferase</fullName>
        <ecNumber evidence="3 10">2.4.1.25</ecNumber>
    </recommendedName>
    <alternativeName>
        <fullName evidence="8 10">Amylomaltase</fullName>
    </alternativeName>
    <alternativeName>
        <fullName evidence="9 10">Disproportionating enzyme</fullName>
    </alternativeName>
</protein>
<dbReference type="RefSeq" id="WP_050725745.1">
    <property type="nucleotide sequence ID" value="NZ_CP012332.1"/>
</dbReference>
<evidence type="ECO:0000313" key="12">
    <source>
        <dbReference type="Proteomes" id="UP000055590"/>
    </source>
</evidence>
<dbReference type="PANTHER" id="PTHR32438:SF5">
    <property type="entry name" value="4-ALPHA-GLUCANOTRANSFERASE DPE1, CHLOROPLASTIC_AMYLOPLASTIC"/>
    <property type="match status" value="1"/>
</dbReference>
<evidence type="ECO:0000256" key="4">
    <source>
        <dbReference type="ARBA" id="ARBA00020295"/>
    </source>
</evidence>
<comment type="similarity">
    <text evidence="2 10">Belongs to the disproportionating enzyme family.</text>
</comment>
<proteinExistence type="inferred from homology"/>
<dbReference type="EMBL" id="CP012332">
    <property type="protein sequence ID" value="AKU91436.1"/>
    <property type="molecule type" value="Genomic_DNA"/>
</dbReference>
<dbReference type="STRING" id="1391653.AKJ08_1823"/>
<evidence type="ECO:0000256" key="10">
    <source>
        <dbReference type="RuleBase" id="RU361207"/>
    </source>
</evidence>
<dbReference type="SUPFAM" id="SSF51445">
    <property type="entry name" value="(Trans)glycosidases"/>
    <property type="match status" value="1"/>
</dbReference>
<dbReference type="AlphaFoldDB" id="A0A0K1PDF3"/>
<keyword evidence="12" id="KW-1185">Reference proteome</keyword>
<comment type="catalytic activity">
    <reaction evidence="1 10">
        <text>Transfers a segment of a (1-&gt;4)-alpha-D-glucan to a new position in an acceptor, which may be glucose or a (1-&gt;4)-alpha-D-glucan.</text>
        <dbReference type="EC" id="2.4.1.25"/>
    </reaction>
</comment>
<keyword evidence="5 10" id="KW-0328">Glycosyltransferase</keyword>
<organism evidence="11 12">
    <name type="scientific">Vulgatibacter incomptus</name>
    <dbReference type="NCBI Taxonomy" id="1391653"/>
    <lineage>
        <taxon>Bacteria</taxon>
        <taxon>Pseudomonadati</taxon>
        <taxon>Myxococcota</taxon>
        <taxon>Myxococcia</taxon>
        <taxon>Myxococcales</taxon>
        <taxon>Cystobacterineae</taxon>
        <taxon>Vulgatibacteraceae</taxon>
        <taxon>Vulgatibacter</taxon>
    </lineage>
</organism>
<name>A0A0K1PDF3_9BACT</name>
<dbReference type="InterPro" id="IPR017853">
    <property type="entry name" value="GH"/>
</dbReference>
<evidence type="ECO:0000256" key="2">
    <source>
        <dbReference type="ARBA" id="ARBA00005684"/>
    </source>
</evidence>
<dbReference type="InterPro" id="IPR003385">
    <property type="entry name" value="Glyco_hydro_77"/>
</dbReference>
<keyword evidence="7 10" id="KW-0119">Carbohydrate metabolism</keyword>
<dbReference type="EC" id="2.4.1.25" evidence="3 10"/>
<sequence length="522" mass="58704">MSRDQGRSAGALVPLFSVRDEGDWGVGELPDVARIAPWLRRAGLSSMMVLPLIEAAVGQDSPYSGLSAFALDPVYVSLEAIPDFSELGGEAALGDEERRELERLRSRPTVDWAAVRHLKGRWLRRCFERFVSSGASRSSDRARDLERFREQERSWLTDYSLFRALKEAHALDWWKGWPPPLRDRDPAALAAARESLEADCRYFEYLQWNAYRQLGAARREAAREGVRLAGDLPFMVAEDSADVWSRRDAFRLDATVGVPPDAYSDVGQDWGLPVYRWDVLAARGYDWLAERGRHSAELFDLLRIDHVVGFYRTFARPRDGATPFFLPGDEDAQRRQGEAVMSTFRGAGVELVAEDLGTVPPFVRRSLASIGVPGYRVLRWEKDDDVFRDPRNWPALSLATTGTHDTEPVASWWDALPEAERRAARALPALRHLRDDEAAAFGPAVHEALLEAVFGSGSDLLILPVQDLFGARERINLPGTVGPHNWSYRLPWTIGELATDAFVRDRTAVLSELGSRHRRTSR</sequence>
<evidence type="ECO:0000256" key="6">
    <source>
        <dbReference type="ARBA" id="ARBA00022679"/>
    </source>
</evidence>
<dbReference type="PANTHER" id="PTHR32438">
    <property type="entry name" value="4-ALPHA-GLUCANOTRANSFERASE DPE1, CHLOROPLASTIC/AMYLOPLASTIC"/>
    <property type="match status" value="1"/>
</dbReference>
<dbReference type="Pfam" id="PF02446">
    <property type="entry name" value="Glyco_hydro_77"/>
    <property type="match status" value="1"/>
</dbReference>
<accession>A0A0K1PDF3</accession>
<evidence type="ECO:0000256" key="8">
    <source>
        <dbReference type="ARBA" id="ARBA00031423"/>
    </source>
</evidence>
<evidence type="ECO:0000256" key="3">
    <source>
        <dbReference type="ARBA" id="ARBA00012560"/>
    </source>
</evidence>
<dbReference type="GO" id="GO:0004134">
    <property type="term" value="F:4-alpha-glucanotransferase activity"/>
    <property type="evidence" value="ECO:0007669"/>
    <property type="project" value="UniProtKB-EC"/>
</dbReference>
<dbReference type="Proteomes" id="UP000055590">
    <property type="component" value="Chromosome"/>
</dbReference>
<keyword evidence="6 10" id="KW-0808">Transferase</keyword>
<dbReference type="Gene3D" id="3.20.20.80">
    <property type="entry name" value="Glycosidases"/>
    <property type="match status" value="1"/>
</dbReference>
<gene>
    <name evidence="11" type="ORF">AKJ08_1823</name>
</gene>
<reference evidence="11 12" key="1">
    <citation type="submission" date="2015-08" db="EMBL/GenBank/DDBJ databases">
        <authorList>
            <person name="Babu N.S."/>
            <person name="Beckwith C.J."/>
            <person name="Beseler K.G."/>
            <person name="Brison A."/>
            <person name="Carone J.V."/>
            <person name="Caskin T.P."/>
            <person name="Diamond M."/>
            <person name="Durham M.E."/>
            <person name="Foxe J.M."/>
            <person name="Go M."/>
            <person name="Henderson B.A."/>
            <person name="Jones I.B."/>
            <person name="McGettigan J.A."/>
            <person name="Micheletti S.J."/>
            <person name="Nasrallah M.E."/>
            <person name="Ortiz D."/>
            <person name="Piller C.R."/>
            <person name="Privatt S.R."/>
            <person name="Schneider S.L."/>
            <person name="Sharp S."/>
            <person name="Smith T.C."/>
            <person name="Stanton J.D."/>
            <person name="Ullery H.E."/>
            <person name="Wilson R.J."/>
            <person name="Serrano M.G."/>
            <person name="Buck G."/>
            <person name="Lee V."/>
            <person name="Wang Y."/>
            <person name="Carvalho R."/>
            <person name="Voegtly L."/>
            <person name="Shi R."/>
            <person name="Duckworth R."/>
            <person name="Johnson A."/>
            <person name="Loviza R."/>
            <person name="Walstead R."/>
            <person name="Shah Z."/>
            <person name="Kiflezghi M."/>
            <person name="Wade K."/>
            <person name="Ball S.L."/>
            <person name="Bradley K.W."/>
            <person name="Asai D.J."/>
            <person name="Bowman C.A."/>
            <person name="Russell D.A."/>
            <person name="Pope W.H."/>
            <person name="Jacobs-Sera D."/>
            <person name="Hendrix R.W."/>
            <person name="Hatfull G.F."/>
        </authorList>
    </citation>
    <scope>NUCLEOTIDE SEQUENCE [LARGE SCALE GENOMIC DNA]</scope>
    <source>
        <strain evidence="11 12">DSM 27710</strain>
    </source>
</reference>
<evidence type="ECO:0000313" key="11">
    <source>
        <dbReference type="EMBL" id="AKU91436.1"/>
    </source>
</evidence>
<dbReference type="PATRIC" id="fig|1391653.3.peg.1912"/>
<evidence type="ECO:0000256" key="1">
    <source>
        <dbReference type="ARBA" id="ARBA00000439"/>
    </source>
</evidence>
<dbReference type="OrthoDB" id="9761577at2"/>